<evidence type="ECO:0000313" key="2">
    <source>
        <dbReference type="Proteomes" id="UP001431209"/>
    </source>
</evidence>
<dbReference type="Pfam" id="PF11017">
    <property type="entry name" value="DUF2855"/>
    <property type="match status" value="1"/>
</dbReference>
<proteinExistence type="predicted"/>
<accession>A0AAW2ZES3</accession>
<protein>
    <submittedName>
        <fullName evidence="1">RplI</fullName>
    </submittedName>
</protein>
<dbReference type="InterPro" id="IPR021276">
    <property type="entry name" value="DUF2855"/>
</dbReference>
<keyword evidence="2" id="KW-1185">Reference proteome</keyword>
<gene>
    <name evidence="1" type="ORF">AKO1_004130</name>
</gene>
<name>A0AAW2ZES3_9EUKA</name>
<comment type="caution">
    <text evidence="1">The sequence shown here is derived from an EMBL/GenBank/DDBJ whole genome shotgun (WGS) entry which is preliminary data.</text>
</comment>
<sequence length="395" mass="44175">MSSVVHVVSKQDVSKHSTFSLDNKFPKLLESSVRVQTKIVSLTSNNLTYAKLGDYLKWWGTYPVPECSPSPYNNRDNFGIVPAWGYAEVIESTIEKIKPGVELWGFWPTSSHPVDLKLVEAEPKGHWIEVSQQRSELMSLYNRYIEVTSLNDDEKAWNAALCVWECGYLINRYTFPDDNKTSPIHPLGVGLPWSSDDADLTSSVVVSLSASSKTARSFAWQLKRNRNLDANGPLGLLQVSSNPEKSSDDHPTNLHSEFVSYKDITSEETIKWITKFQPKRVVIFDFGSPPSVVDDLKRSLKSWSSDLNVLVVGVASQGDVQFNTSGVRDKVIERQGAAHFKSVHESLKRCLNEKGMGELELVWGQGVQGANGIEGSWDMLCNGRLDAKKAYVFKL</sequence>
<reference evidence="1 2" key="1">
    <citation type="submission" date="2024-03" db="EMBL/GenBank/DDBJ databases">
        <title>The Acrasis kona genome and developmental transcriptomes reveal deep origins of eukaryotic multicellular pathways.</title>
        <authorList>
            <person name="Sheikh S."/>
            <person name="Fu C.-J."/>
            <person name="Brown M.W."/>
            <person name="Baldauf S.L."/>
        </authorList>
    </citation>
    <scope>NUCLEOTIDE SEQUENCE [LARGE SCALE GENOMIC DNA]</scope>
    <source>
        <strain evidence="1 2">ATCC MYA-3509</strain>
    </source>
</reference>
<evidence type="ECO:0000313" key="1">
    <source>
        <dbReference type="EMBL" id="KAL0487493.1"/>
    </source>
</evidence>
<dbReference type="AlphaFoldDB" id="A0AAW2ZES3"/>
<organism evidence="1 2">
    <name type="scientific">Acrasis kona</name>
    <dbReference type="NCBI Taxonomy" id="1008807"/>
    <lineage>
        <taxon>Eukaryota</taxon>
        <taxon>Discoba</taxon>
        <taxon>Heterolobosea</taxon>
        <taxon>Tetramitia</taxon>
        <taxon>Eutetramitia</taxon>
        <taxon>Acrasidae</taxon>
        <taxon>Acrasis</taxon>
    </lineage>
</organism>
<dbReference type="EMBL" id="JAOPGA020001346">
    <property type="protein sequence ID" value="KAL0487493.1"/>
    <property type="molecule type" value="Genomic_DNA"/>
</dbReference>
<dbReference type="Proteomes" id="UP001431209">
    <property type="component" value="Unassembled WGS sequence"/>
</dbReference>